<organism evidence="6 7">
    <name type="scientific">Arthroderma otae (strain ATCC MYA-4605 / CBS 113480)</name>
    <name type="common">Microsporum canis</name>
    <dbReference type="NCBI Taxonomy" id="554155"/>
    <lineage>
        <taxon>Eukaryota</taxon>
        <taxon>Fungi</taxon>
        <taxon>Dikarya</taxon>
        <taxon>Ascomycota</taxon>
        <taxon>Pezizomycotina</taxon>
        <taxon>Eurotiomycetes</taxon>
        <taxon>Eurotiomycetidae</taxon>
        <taxon>Onygenales</taxon>
        <taxon>Arthrodermataceae</taxon>
        <taxon>Microsporum</taxon>
    </lineage>
</organism>
<dbReference type="RefSeq" id="XP_002846033.1">
    <property type="nucleotide sequence ID" value="XM_002845987.1"/>
</dbReference>
<dbReference type="InterPro" id="IPR036748">
    <property type="entry name" value="MTH938-like_sf"/>
</dbReference>
<feature type="region of interest" description="Disordered" evidence="5">
    <location>
        <begin position="52"/>
        <end position="100"/>
    </location>
</feature>
<feature type="compositionally biased region" description="Polar residues" evidence="5">
    <location>
        <begin position="54"/>
        <end position="69"/>
    </location>
</feature>
<dbReference type="PANTHER" id="PTHR21192:SF2">
    <property type="entry name" value="NADH DEHYDROGENASE [UBIQUINONE] 1 ALPHA SUBCOMPLEX ASSEMBLY FACTOR 3"/>
    <property type="match status" value="1"/>
</dbReference>
<protein>
    <recommendedName>
        <fullName evidence="2">NADH dehydrogenase [ubiquinone] 1 alpha subcomplex assembly factor 3</fullName>
    </recommendedName>
</protein>
<evidence type="ECO:0000256" key="4">
    <source>
        <dbReference type="ARBA" id="ARBA00049984"/>
    </source>
</evidence>
<evidence type="ECO:0000313" key="6">
    <source>
        <dbReference type="EMBL" id="EEQ33083.1"/>
    </source>
</evidence>
<keyword evidence="7" id="KW-1185">Reference proteome</keyword>
<evidence type="ECO:0000256" key="2">
    <source>
        <dbReference type="ARBA" id="ARBA00021776"/>
    </source>
</evidence>
<dbReference type="GO" id="GO:0005743">
    <property type="term" value="C:mitochondrial inner membrane"/>
    <property type="evidence" value="ECO:0007669"/>
    <property type="project" value="TreeGrafter"/>
</dbReference>
<keyword evidence="3" id="KW-0496">Mitochondrion</keyword>
<evidence type="ECO:0000256" key="3">
    <source>
        <dbReference type="ARBA" id="ARBA00023128"/>
    </source>
</evidence>
<dbReference type="GO" id="GO:0032981">
    <property type="term" value="P:mitochondrial respiratory chain complex I assembly"/>
    <property type="evidence" value="ECO:0007669"/>
    <property type="project" value="InterPro"/>
</dbReference>
<dbReference type="eggNOG" id="KOG3363">
    <property type="taxonomic scope" value="Eukaryota"/>
</dbReference>
<sequence length="255" mass="27797">MPVAMHPPSTLLLRSLRTSISKTFFTTPSSYGLLQPATQCPLKRIPPSIRTYASDRNNANSSIRVQPTAQPRPRRTTLSSADLKPKSNYRGPPREEADTKHMTDLNSLDILSGIAVPATAIDACHHDGFQLNNGVRIADGNGCLLVDGEVFVWRPWEAGSSGAAGKTKNFVNEKGQWEVPEGAWGALRLLWPKPDLLILGLGPTMRPISPETRRHINELGIRVEVQDTRNAAAQFNLLATERGVQEVAAALIPIG</sequence>
<dbReference type="GeneID" id="9224322"/>
<dbReference type="OrthoDB" id="20681at2759"/>
<dbReference type="VEuPathDB" id="FungiDB:MCYG_05902"/>
<dbReference type="HOGENOM" id="CLU_074390_0_1_1"/>
<dbReference type="FunFam" id="3.40.1230.10:FF:000005">
    <property type="entry name" value="NADH dehydrogenase [ubiquinone]alpha subcomplex assembly factor"/>
    <property type="match status" value="1"/>
</dbReference>
<evidence type="ECO:0000313" key="7">
    <source>
        <dbReference type="Proteomes" id="UP000002035"/>
    </source>
</evidence>
<dbReference type="Proteomes" id="UP000002035">
    <property type="component" value="Unassembled WGS sequence"/>
</dbReference>
<dbReference type="EMBL" id="DS995705">
    <property type="protein sequence ID" value="EEQ33083.1"/>
    <property type="molecule type" value="Genomic_DNA"/>
</dbReference>
<accession>C5FT80</accession>
<dbReference type="SUPFAM" id="SSF64076">
    <property type="entry name" value="MTH938-like"/>
    <property type="match status" value="1"/>
</dbReference>
<dbReference type="PANTHER" id="PTHR21192">
    <property type="entry name" value="NUCLEAR PROTEIN E3-3"/>
    <property type="match status" value="1"/>
</dbReference>
<comment type="subcellular location">
    <subcellularLocation>
        <location evidence="1">Mitochondrion</location>
    </subcellularLocation>
</comment>
<dbReference type="AlphaFoldDB" id="C5FT80"/>
<comment type="similarity">
    <text evidence="4">Belongs to the NDUFAF3 family.</text>
</comment>
<evidence type="ECO:0000256" key="5">
    <source>
        <dbReference type="SAM" id="MobiDB-lite"/>
    </source>
</evidence>
<dbReference type="Pfam" id="PF04430">
    <property type="entry name" value="DUF498"/>
    <property type="match status" value="1"/>
</dbReference>
<dbReference type="InterPro" id="IPR034095">
    <property type="entry name" value="NDUF3"/>
</dbReference>
<name>C5FT80_ARTOC</name>
<dbReference type="OMA" id="IDACHHD"/>
<proteinExistence type="inferred from homology"/>
<dbReference type="Gene3D" id="3.40.1230.10">
    <property type="entry name" value="MTH938-like"/>
    <property type="match status" value="1"/>
</dbReference>
<reference evidence="7" key="1">
    <citation type="journal article" date="2012" name="MBio">
        <title>Comparative genome analysis of Trichophyton rubrum and related dermatophytes reveals candidate genes involved in infection.</title>
        <authorList>
            <person name="Martinez D.A."/>
            <person name="Oliver B.G."/>
            <person name="Graeser Y."/>
            <person name="Goldberg J.M."/>
            <person name="Li W."/>
            <person name="Martinez-Rossi N.M."/>
            <person name="Monod M."/>
            <person name="Shelest E."/>
            <person name="Barton R.C."/>
            <person name="Birch E."/>
            <person name="Brakhage A.A."/>
            <person name="Chen Z."/>
            <person name="Gurr S.J."/>
            <person name="Heiman D."/>
            <person name="Heitman J."/>
            <person name="Kosti I."/>
            <person name="Rossi A."/>
            <person name="Saif S."/>
            <person name="Samalova M."/>
            <person name="Saunders C.W."/>
            <person name="Shea T."/>
            <person name="Summerbell R.C."/>
            <person name="Xu J."/>
            <person name="Young S."/>
            <person name="Zeng Q."/>
            <person name="Birren B.W."/>
            <person name="Cuomo C.A."/>
            <person name="White T.C."/>
        </authorList>
    </citation>
    <scope>NUCLEOTIDE SEQUENCE [LARGE SCALE GENOMIC DNA]</scope>
    <source>
        <strain evidence="7">ATCC MYA-4605 / CBS 113480</strain>
    </source>
</reference>
<dbReference type="InterPro" id="IPR007523">
    <property type="entry name" value="NDUFAF3/AAMDC"/>
</dbReference>
<dbReference type="CDD" id="cd05125">
    <property type="entry name" value="Mth938_2P1-like"/>
    <property type="match status" value="1"/>
</dbReference>
<evidence type="ECO:0000256" key="1">
    <source>
        <dbReference type="ARBA" id="ARBA00004173"/>
    </source>
</evidence>
<dbReference type="STRING" id="554155.C5FT80"/>
<gene>
    <name evidence="6" type="ORF">MCYG_05902</name>
</gene>